<organism evidence="1 2">
    <name type="scientific">Thiothrix lacustris</name>
    <dbReference type="NCBI Taxonomy" id="525917"/>
    <lineage>
        <taxon>Bacteria</taxon>
        <taxon>Pseudomonadati</taxon>
        <taxon>Pseudomonadota</taxon>
        <taxon>Gammaproteobacteria</taxon>
        <taxon>Thiotrichales</taxon>
        <taxon>Thiotrichaceae</taxon>
        <taxon>Thiothrix</taxon>
    </lineage>
</organism>
<proteinExistence type="predicted"/>
<protein>
    <submittedName>
        <fullName evidence="1">Uncharacterized protein</fullName>
    </submittedName>
</protein>
<accession>A0ABY9MTV9</accession>
<sequence>MYFLKGSFVETNVPIIGSAALQRVSPASFRTLVLGNVVGIKTILLALLHQSPAYFILSEREMDKKYPDILLLERNPTT</sequence>
<name>A0ABY9MTV9_9GAMM</name>
<keyword evidence="2" id="KW-1185">Reference proteome</keyword>
<evidence type="ECO:0000313" key="1">
    <source>
        <dbReference type="EMBL" id="WML92094.1"/>
    </source>
</evidence>
<dbReference type="EMBL" id="CP133218">
    <property type="protein sequence ID" value="WML92094.1"/>
    <property type="molecule type" value="Genomic_DNA"/>
</dbReference>
<dbReference type="RefSeq" id="WP_308897125.1">
    <property type="nucleotide sequence ID" value="NZ_CP133218.1"/>
</dbReference>
<gene>
    <name evidence="1" type="ORF">RCF98_07055</name>
</gene>
<dbReference type="Proteomes" id="UP001236657">
    <property type="component" value="Chromosome"/>
</dbReference>
<reference evidence="1 2" key="1">
    <citation type="submission" date="2023-08" db="EMBL/GenBank/DDBJ databases">
        <title>New molecular markers tilS and rpoB for phylogenetic and monitoring studies of the genus Thiothrix biodiversity.</title>
        <authorList>
            <person name="Ravin N.V."/>
            <person name="Smolyakov D."/>
            <person name="Markov N.D."/>
            <person name="Beletsky A.V."/>
            <person name="Mardanov A.V."/>
            <person name="Rudenko T.S."/>
            <person name="Grabovich M.Y."/>
        </authorList>
    </citation>
    <scope>NUCLEOTIDE SEQUENCE [LARGE SCALE GENOMIC DNA]</scope>
    <source>
        <strain evidence="1 2">MK1</strain>
    </source>
</reference>
<evidence type="ECO:0000313" key="2">
    <source>
        <dbReference type="Proteomes" id="UP001236657"/>
    </source>
</evidence>